<comment type="caution">
    <text evidence="2">The sequence shown here is derived from an EMBL/GenBank/DDBJ whole genome shotgun (WGS) entry which is preliminary data.</text>
</comment>
<feature type="transmembrane region" description="Helical" evidence="1">
    <location>
        <begin position="7"/>
        <end position="28"/>
    </location>
</feature>
<dbReference type="AlphaFoldDB" id="A0A0G0BCE2"/>
<protein>
    <submittedName>
        <fullName evidence="2">Uncharacterized protein</fullName>
    </submittedName>
</protein>
<keyword evidence="1" id="KW-0472">Membrane</keyword>
<evidence type="ECO:0000313" key="3">
    <source>
        <dbReference type="Proteomes" id="UP000034127"/>
    </source>
</evidence>
<accession>A0A0G0BCE2</accession>
<keyword evidence="1" id="KW-1133">Transmembrane helix</keyword>
<name>A0A0G0BCE2_9BACT</name>
<dbReference type="EMBL" id="LBPX01000022">
    <property type="protein sequence ID" value="KKP67079.1"/>
    <property type="molecule type" value="Genomic_DNA"/>
</dbReference>
<organism evidence="2 3">
    <name type="scientific">Candidatus Roizmanbacteria bacterium GW2011_GWC2_35_12</name>
    <dbReference type="NCBI Taxonomy" id="1618485"/>
    <lineage>
        <taxon>Bacteria</taxon>
        <taxon>Candidatus Roizmaniibacteriota</taxon>
    </lineage>
</organism>
<dbReference type="Proteomes" id="UP000034127">
    <property type="component" value="Unassembled WGS sequence"/>
</dbReference>
<reference evidence="2 3" key="1">
    <citation type="journal article" date="2015" name="Nature">
        <title>rRNA introns, odd ribosomes, and small enigmatic genomes across a large radiation of phyla.</title>
        <authorList>
            <person name="Brown C.T."/>
            <person name="Hug L.A."/>
            <person name="Thomas B.C."/>
            <person name="Sharon I."/>
            <person name="Castelle C.J."/>
            <person name="Singh A."/>
            <person name="Wilkins M.J."/>
            <person name="Williams K.H."/>
            <person name="Banfield J.F."/>
        </authorList>
    </citation>
    <scope>NUCLEOTIDE SEQUENCE [LARGE SCALE GENOMIC DNA]</scope>
</reference>
<sequence>MTEIEKIFLTSSITIIGGVIIFTMQQIISKFFVETIYRQSEIISDISDALVYYAREYSSPGLLSKELQDQAHNKFRQLASLLKARSYMIKWYGFLSFFSIIPNLNNIEEASSNLIGLSNSLFNKSDGVENHNRVVKIKKLLGIPSGIT</sequence>
<evidence type="ECO:0000256" key="1">
    <source>
        <dbReference type="SAM" id="Phobius"/>
    </source>
</evidence>
<keyword evidence="1" id="KW-0812">Transmembrane</keyword>
<gene>
    <name evidence="2" type="ORF">UR63_C0022G0008</name>
</gene>
<evidence type="ECO:0000313" key="2">
    <source>
        <dbReference type="EMBL" id="KKP67079.1"/>
    </source>
</evidence>
<proteinExistence type="predicted"/>